<keyword evidence="10" id="KW-0479">Metal-binding</keyword>
<evidence type="ECO:0000256" key="1">
    <source>
        <dbReference type="ARBA" id="ARBA00004651"/>
    </source>
</evidence>
<keyword evidence="3 10" id="KW-0812">Transmembrane</keyword>
<evidence type="ECO:0000313" key="11">
    <source>
        <dbReference type="EMBL" id="PPK66378.1"/>
    </source>
</evidence>
<evidence type="ECO:0000256" key="10">
    <source>
        <dbReference type="HAMAP-Rule" id="MF_00454"/>
    </source>
</evidence>
<dbReference type="NCBIfam" id="TIGR00494">
    <property type="entry name" value="crcB"/>
    <property type="match status" value="1"/>
</dbReference>
<dbReference type="AlphaFoldDB" id="A0A2S6GMB8"/>
<feature type="transmembrane region" description="Helical" evidence="10">
    <location>
        <begin position="33"/>
        <end position="54"/>
    </location>
</feature>
<evidence type="ECO:0000256" key="5">
    <source>
        <dbReference type="ARBA" id="ARBA00023136"/>
    </source>
</evidence>
<evidence type="ECO:0000256" key="2">
    <source>
        <dbReference type="ARBA" id="ARBA00022475"/>
    </source>
</evidence>
<comment type="activity regulation">
    <text evidence="10">Na(+) is not transported, but it plays an essential structural role and its presence is essential for fluoride channel function.</text>
</comment>
<dbReference type="GO" id="GO:0140114">
    <property type="term" value="P:cellular detoxification of fluoride"/>
    <property type="evidence" value="ECO:0007669"/>
    <property type="project" value="UniProtKB-UniRule"/>
</dbReference>
<comment type="function">
    <text evidence="9 10">Fluoride-specific ion channel. Important for reducing fluoride concentration in the cell, thus reducing its toxicity.</text>
</comment>
<proteinExistence type="inferred from homology"/>
<keyword evidence="10" id="KW-0813">Transport</keyword>
<organism evidence="11 12">
    <name type="scientific">Actinokineospora auranticolor</name>
    <dbReference type="NCBI Taxonomy" id="155976"/>
    <lineage>
        <taxon>Bacteria</taxon>
        <taxon>Bacillati</taxon>
        <taxon>Actinomycetota</taxon>
        <taxon>Actinomycetes</taxon>
        <taxon>Pseudonocardiales</taxon>
        <taxon>Pseudonocardiaceae</taxon>
        <taxon>Actinokineospora</taxon>
    </lineage>
</organism>
<dbReference type="HAMAP" id="MF_00454">
    <property type="entry name" value="FluC"/>
    <property type="match status" value="1"/>
</dbReference>
<evidence type="ECO:0000313" key="12">
    <source>
        <dbReference type="Proteomes" id="UP000239203"/>
    </source>
</evidence>
<keyword evidence="10" id="KW-0406">Ion transport</keyword>
<dbReference type="PANTHER" id="PTHR28259:SF1">
    <property type="entry name" value="FLUORIDE EXPORT PROTEIN 1-RELATED"/>
    <property type="match status" value="1"/>
</dbReference>
<feature type="transmembrane region" description="Helical" evidence="10">
    <location>
        <begin position="61"/>
        <end position="79"/>
    </location>
</feature>
<keyword evidence="2 10" id="KW-1003">Cell membrane</keyword>
<evidence type="ECO:0000256" key="8">
    <source>
        <dbReference type="ARBA" id="ARBA00035585"/>
    </source>
</evidence>
<accession>A0A2S6GMB8</accession>
<reference evidence="11 12" key="1">
    <citation type="submission" date="2018-02" db="EMBL/GenBank/DDBJ databases">
        <title>Genomic Encyclopedia of Archaeal and Bacterial Type Strains, Phase II (KMG-II): from individual species to whole genera.</title>
        <authorList>
            <person name="Goeker M."/>
        </authorList>
    </citation>
    <scope>NUCLEOTIDE SEQUENCE [LARGE SCALE GENOMIC DNA]</scope>
    <source>
        <strain evidence="11 12">YU 961-1</strain>
    </source>
</reference>
<evidence type="ECO:0000256" key="3">
    <source>
        <dbReference type="ARBA" id="ARBA00022692"/>
    </source>
</evidence>
<sequence length="116" mass="11822">MNGVLLTALGAAVGAPARYLVDRGMRRWLGERFPWGTLVVNVVGSLVLGGVVAAAGPDLRVLLGTGFCGALTTFSTFSADTLRLVESARRGAGAVYVGVSLVAGIGAFWLGLVCLG</sequence>
<feature type="binding site" evidence="10">
    <location>
        <position position="69"/>
    </location>
    <ligand>
        <name>Na(+)</name>
        <dbReference type="ChEBI" id="CHEBI:29101"/>
        <note>structural</note>
    </ligand>
</feature>
<evidence type="ECO:0000256" key="6">
    <source>
        <dbReference type="ARBA" id="ARBA00023303"/>
    </source>
</evidence>
<evidence type="ECO:0000256" key="4">
    <source>
        <dbReference type="ARBA" id="ARBA00022989"/>
    </source>
</evidence>
<keyword evidence="5 10" id="KW-0472">Membrane</keyword>
<comment type="caution">
    <text evidence="11">The sequence shown here is derived from an EMBL/GenBank/DDBJ whole genome shotgun (WGS) entry which is preliminary data.</text>
</comment>
<protein>
    <recommendedName>
        <fullName evidence="10">Fluoride-specific ion channel FluC</fullName>
    </recommendedName>
</protein>
<name>A0A2S6GMB8_9PSEU</name>
<comment type="similarity">
    <text evidence="7 10">Belongs to the fluoride channel Fluc/FEX (TC 1.A.43) family.</text>
</comment>
<dbReference type="Proteomes" id="UP000239203">
    <property type="component" value="Unassembled WGS sequence"/>
</dbReference>
<feature type="binding site" evidence="10">
    <location>
        <position position="72"/>
    </location>
    <ligand>
        <name>Na(+)</name>
        <dbReference type="ChEBI" id="CHEBI:29101"/>
        <note>structural</note>
    </ligand>
</feature>
<evidence type="ECO:0000256" key="7">
    <source>
        <dbReference type="ARBA" id="ARBA00035120"/>
    </source>
</evidence>
<comment type="subcellular location">
    <subcellularLocation>
        <location evidence="1 10">Cell membrane</location>
        <topology evidence="1 10">Multi-pass membrane protein</topology>
    </subcellularLocation>
</comment>
<dbReference type="GO" id="GO:0062054">
    <property type="term" value="F:fluoride channel activity"/>
    <property type="evidence" value="ECO:0007669"/>
    <property type="project" value="UniProtKB-UniRule"/>
</dbReference>
<dbReference type="GO" id="GO:0046872">
    <property type="term" value="F:metal ion binding"/>
    <property type="evidence" value="ECO:0007669"/>
    <property type="project" value="UniProtKB-KW"/>
</dbReference>
<keyword evidence="10" id="KW-0915">Sodium</keyword>
<feature type="transmembrane region" description="Helical" evidence="10">
    <location>
        <begin position="91"/>
        <end position="115"/>
    </location>
</feature>
<keyword evidence="6 10" id="KW-0407">Ion channel</keyword>
<dbReference type="InterPro" id="IPR003691">
    <property type="entry name" value="FluC"/>
</dbReference>
<comment type="catalytic activity">
    <reaction evidence="8">
        <text>fluoride(in) = fluoride(out)</text>
        <dbReference type="Rhea" id="RHEA:76159"/>
        <dbReference type="ChEBI" id="CHEBI:17051"/>
    </reaction>
    <physiologicalReaction direction="left-to-right" evidence="8">
        <dbReference type="Rhea" id="RHEA:76160"/>
    </physiologicalReaction>
</comment>
<keyword evidence="4 10" id="KW-1133">Transmembrane helix</keyword>
<dbReference type="OrthoDB" id="5148600at2"/>
<evidence type="ECO:0000256" key="9">
    <source>
        <dbReference type="ARBA" id="ARBA00049940"/>
    </source>
</evidence>
<dbReference type="EMBL" id="PTIX01000010">
    <property type="protein sequence ID" value="PPK66378.1"/>
    <property type="molecule type" value="Genomic_DNA"/>
</dbReference>
<dbReference type="RefSeq" id="WP_104480364.1">
    <property type="nucleotide sequence ID" value="NZ_CP154825.1"/>
</dbReference>
<dbReference type="Pfam" id="PF02537">
    <property type="entry name" value="CRCB"/>
    <property type="match status" value="1"/>
</dbReference>
<gene>
    <name evidence="10" type="primary">fluC</name>
    <name evidence="10" type="synonym">crcB</name>
    <name evidence="11" type="ORF">CLV40_11082</name>
</gene>
<dbReference type="GO" id="GO:0005886">
    <property type="term" value="C:plasma membrane"/>
    <property type="evidence" value="ECO:0007669"/>
    <property type="project" value="UniProtKB-SubCell"/>
</dbReference>
<dbReference type="PANTHER" id="PTHR28259">
    <property type="entry name" value="FLUORIDE EXPORT PROTEIN 1-RELATED"/>
    <property type="match status" value="1"/>
</dbReference>
<keyword evidence="12" id="KW-1185">Reference proteome</keyword>